<name>A0ACC2BP37_DIPCM</name>
<dbReference type="Proteomes" id="UP001162992">
    <property type="component" value="Chromosome 14"/>
</dbReference>
<evidence type="ECO:0000313" key="1">
    <source>
        <dbReference type="EMBL" id="KAJ7531427.1"/>
    </source>
</evidence>
<accession>A0ACC2BP37</accession>
<organism evidence="1 2">
    <name type="scientific">Diphasiastrum complanatum</name>
    <name type="common">Issler's clubmoss</name>
    <name type="synonym">Lycopodium complanatum</name>
    <dbReference type="NCBI Taxonomy" id="34168"/>
    <lineage>
        <taxon>Eukaryota</taxon>
        <taxon>Viridiplantae</taxon>
        <taxon>Streptophyta</taxon>
        <taxon>Embryophyta</taxon>
        <taxon>Tracheophyta</taxon>
        <taxon>Lycopodiopsida</taxon>
        <taxon>Lycopodiales</taxon>
        <taxon>Lycopodiaceae</taxon>
        <taxon>Lycopodioideae</taxon>
        <taxon>Diphasiastrum</taxon>
    </lineage>
</organism>
<gene>
    <name evidence="1" type="ORF">O6H91_14G043600</name>
</gene>
<comment type="caution">
    <text evidence="1">The sequence shown here is derived from an EMBL/GenBank/DDBJ whole genome shotgun (WGS) entry which is preliminary data.</text>
</comment>
<proteinExistence type="predicted"/>
<reference evidence="2" key="1">
    <citation type="journal article" date="2024" name="Proc. Natl. Acad. Sci. U.S.A.">
        <title>Extraordinary preservation of gene collinearity over three hundred million years revealed in homosporous lycophytes.</title>
        <authorList>
            <person name="Li C."/>
            <person name="Wickell D."/>
            <person name="Kuo L.Y."/>
            <person name="Chen X."/>
            <person name="Nie B."/>
            <person name="Liao X."/>
            <person name="Peng D."/>
            <person name="Ji J."/>
            <person name="Jenkins J."/>
            <person name="Williams M."/>
            <person name="Shu S."/>
            <person name="Plott C."/>
            <person name="Barry K."/>
            <person name="Rajasekar S."/>
            <person name="Grimwood J."/>
            <person name="Han X."/>
            <person name="Sun S."/>
            <person name="Hou Z."/>
            <person name="He W."/>
            <person name="Dai G."/>
            <person name="Sun C."/>
            <person name="Schmutz J."/>
            <person name="Leebens-Mack J.H."/>
            <person name="Li F.W."/>
            <person name="Wang L."/>
        </authorList>
    </citation>
    <scope>NUCLEOTIDE SEQUENCE [LARGE SCALE GENOMIC DNA]</scope>
    <source>
        <strain evidence="2">cv. PW_Plant_1</strain>
    </source>
</reference>
<keyword evidence="2" id="KW-1185">Reference proteome</keyword>
<protein>
    <submittedName>
        <fullName evidence="1">Uncharacterized protein</fullName>
    </submittedName>
</protein>
<dbReference type="EMBL" id="CM055105">
    <property type="protein sequence ID" value="KAJ7531427.1"/>
    <property type="molecule type" value="Genomic_DNA"/>
</dbReference>
<evidence type="ECO:0000313" key="2">
    <source>
        <dbReference type="Proteomes" id="UP001162992"/>
    </source>
</evidence>
<sequence length="218" mass="23088">MSWRCHGNTNQELVANLQRSGILTSIAATHAMLQIDRAHFVPDGGSPYEDSPQSIGHGVTISAPHMHGYCLSLLADHLKPGMSVLDIGSGSGYLAAIFSLMVGENGRSVGIELIPQLAEKSIESIRRGPASKLLESGQLAIHVADGKMGFADAGPYDAIHVGAAAAELPKPLLDQLKPGGRMVIPVGTGFQDLVVIDKLLDGSIKKHVEMNVRYVPLI</sequence>